<dbReference type="Pfam" id="PF07833">
    <property type="entry name" value="Cu_amine_oxidN1"/>
    <property type="match status" value="1"/>
</dbReference>
<name>A0A0A3I060_9BACL</name>
<dbReference type="EMBL" id="JPVN01000013">
    <property type="protein sequence ID" value="KGR78221.1"/>
    <property type="molecule type" value="Genomic_DNA"/>
</dbReference>
<dbReference type="STRING" id="1384049.CD29_12405"/>
<dbReference type="AlphaFoldDB" id="A0A0A3I060"/>
<keyword evidence="3" id="KW-1185">Reference proteome</keyword>
<sequence>MNLLKRKWMISTIAIVIFSFLFLSTPTTKATEQQYTTSTSEVYVDGKKVKYPVLPILKDGTTLVPFRETFEAMGATVEWDPKEFAVFANKGNTNLKLIIDSTTAQINGETRSLIAPPILYKGKTMIPLRFVGEAFVGDVQYDPNSKNINITMPKYAIEFFAKEQGKLTNVTNVQNVIMSGNRRLLVSDNPEILSPTTLSGDNVTLSNDIVMVNQSTMDHRVFGWHINQFDEEVTVGITIENVSSNTSFKIDSLKGIKKITSTGFYDLDVGLPISEALLDDRLNQINLINEPIMPGQSLTLDSFLLKPNELVGFLYDLTVTKESGNGELTYVIRTVISKDGSDLTAIKSSPINLDHKNPHPRGVWSSSELIATLPTYNVNEGAELSYTISNGETDNLFNSATSLITPSIANKGHFGAVYKIKIPYINHFHEENTIRVRLGSRGGLYSGTVKTAEGIFNIPPLDPMKDVVKVMDYQTTNNEGIIELDIVHAGGSSLPIVINIITLD</sequence>
<dbReference type="InterPro" id="IPR036582">
    <property type="entry name" value="Mao_N_sf"/>
</dbReference>
<protein>
    <recommendedName>
        <fullName evidence="1">Copper amine oxidase-like N-terminal domain-containing protein</fullName>
    </recommendedName>
</protein>
<dbReference type="Proteomes" id="UP000030416">
    <property type="component" value="Unassembled WGS sequence"/>
</dbReference>
<accession>A0A0A3I060</accession>
<evidence type="ECO:0000259" key="1">
    <source>
        <dbReference type="Pfam" id="PF07833"/>
    </source>
</evidence>
<feature type="domain" description="Copper amine oxidase-like N-terminal" evidence="1">
    <location>
        <begin position="43"/>
        <end position="150"/>
    </location>
</feature>
<dbReference type="OrthoDB" id="2519728at2"/>
<evidence type="ECO:0000313" key="3">
    <source>
        <dbReference type="Proteomes" id="UP000030416"/>
    </source>
</evidence>
<gene>
    <name evidence="2" type="ORF">CD29_12405</name>
</gene>
<proteinExistence type="predicted"/>
<organism evidence="2 3">
    <name type="scientific">Ureibacillus manganicus DSM 26584</name>
    <dbReference type="NCBI Taxonomy" id="1384049"/>
    <lineage>
        <taxon>Bacteria</taxon>
        <taxon>Bacillati</taxon>
        <taxon>Bacillota</taxon>
        <taxon>Bacilli</taxon>
        <taxon>Bacillales</taxon>
        <taxon>Caryophanaceae</taxon>
        <taxon>Ureibacillus</taxon>
    </lineage>
</organism>
<evidence type="ECO:0000313" key="2">
    <source>
        <dbReference type="EMBL" id="KGR78221.1"/>
    </source>
</evidence>
<comment type="caution">
    <text evidence="2">The sequence shown here is derived from an EMBL/GenBank/DDBJ whole genome shotgun (WGS) entry which is preliminary data.</text>
</comment>
<dbReference type="SUPFAM" id="SSF55383">
    <property type="entry name" value="Copper amine oxidase, domain N"/>
    <property type="match status" value="1"/>
</dbReference>
<dbReference type="RefSeq" id="WP_081976232.1">
    <property type="nucleotide sequence ID" value="NZ_AVDA01000013.1"/>
</dbReference>
<dbReference type="InterPro" id="IPR012854">
    <property type="entry name" value="Cu_amine_oxidase-like_N"/>
</dbReference>
<dbReference type="eggNOG" id="COG3858">
    <property type="taxonomic scope" value="Bacteria"/>
</dbReference>
<dbReference type="Gene3D" id="3.30.457.10">
    <property type="entry name" value="Copper amine oxidase-like, N-terminal domain"/>
    <property type="match status" value="1"/>
</dbReference>
<reference evidence="2 3" key="1">
    <citation type="submission" date="2014-02" db="EMBL/GenBank/DDBJ databases">
        <title>Draft genome sequence of Lysinibacillus manganicus DSM 26584T.</title>
        <authorList>
            <person name="Zhang F."/>
            <person name="Wang G."/>
            <person name="Zhang L."/>
        </authorList>
    </citation>
    <scope>NUCLEOTIDE SEQUENCE [LARGE SCALE GENOMIC DNA]</scope>
    <source>
        <strain evidence="2 3">DSM 26584</strain>
    </source>
</reference>